<accession>A0A9J6BNW6</accession>
<evidence type="ECO:0000256" key="3">
    <source>
        <dbReference type="SAM" id="Coils"/>
    </source>
</evidence>
<gene>
    <name evidence="4" type="ORF">PVAND_001598</name>
</gene>
<keyword evidence="2" id="KW-0963">Cytoplasm</keyword>
<name>A0A9J6BNW6_POLVA</name>
<comment type="caution">
    <text evidence="4">The sequence shown here is derived from an EMBL/GenBank/DDBJ whole genome shotgun (WGS) entry which is preliminary data.</text>
</comment>
<dbReference type="AlphaFoldDB" id="A0A9J6BNW6"/>
<dbReference type="GO" id="GO:0005912">
    <property type="term" value="C:adherens junction"/>
    <property type="evidence" value="ECO:0007669"/>
    <property type="project" value="TreeGrafter"/>
</dbReference>
<evidence type="ECO:0008006" key="6">
    <source>
        <dbReference type="Google" id="ProtNLM"/>
    </source>
</evidence>
<dbReference type="GO" id="GO:0051015">
    <property type="term" value="F:actin filament binding"/>
    <property type="evidence" value="ECO:0007669"/>
    <property type="project" value="TreeGrafter"/>
</dbReference>
<dbReference type="InterPro" id="IPR008837">
    <property type="entry name" value="Serendipity_A"/>
</dbReference>
<dbReference type="GO" id="GO:0005737">
    <property type="term" value="C:cytoplasm"/>
    <property type="evidence" value="ECO:0007669"/>
    <property type="project" value="UniProtKB-SubCell"/>
</dbReference>
<dbReference type="GO" id="GO:0016342">
    <property type="term" value="C:catenin complex"/>
    <property type="evidence" value="ECO:0007669"/>
    <property type="project" value="TreeGrafter"/>
</dbReference>
<dbReference type="Gene3D" id="1.20.120.810">
    <property type="entry name" value="Vinculin, Vh2 four-helix bundle"/>
    <property type="match status" value="1"/>
</dbReference>
<protein>
    <recommendedName>
        <fullName evidence="6">Serendipity locus protein alpha</fullName>
    </recommendedName>
</protein>
<dbReference type="PANTHER" id="PTHR18914">
    <property type="entry name" value="ALPHA CATENIN"/>
    <property type="match status" value="1"/>
</dbReference>
<keyword evidence="5" id="KW-1185">Reference proteome</keyword>
<sequence length="594" mass="69407">MAKILLQKIHDIQSYLYGGYKNTQETNTQWLSTFSFQFIELFKMLQNHLSKEVNAENKYSFANQSFLLCARQIMICIKYLEKTTRIENLNQITLITSRQCFFGRILWCLGRLQNTISSKVKNNNLNNEECSFIDLLDDILDSLQYFLKNDEHNTSNKAERRANLMIESSKIEENVKELLSMAMTFCNISLEFDKRPLTVLSQKLFKIANEFKKEFSLADSNKNISSNNMKAIELENALCKLENFINDALLRLVYQTFNDINSDPFKNLLENMIDSDLEKIEIEKFDTLIERFLLIGQFAISFCKEDVKISSVIRSCLASIETLDSYLIPAISSKTNDPSIEILKLHFFEESLELQTHIHFIIDTKAFCESLIEQLIETEEKNKKEFNRSELFQMIEHSNILLTHFKVNSTNLNLTTDKVLKFYFNDFKLILKECEAILNYPEPIENFEKRVLKRFNILKNTIKKILSALKIKSNEFEDNKKAKEEEKINFDEEMLKSNYFNTIRPSALGSILYHSKRSQKKEIPKLELKSLAKKSPAGKVSSKRNDSMRMAMFKKNQEFKIDLNDEEKTNNETDLHITEILDQLSNLSIHIAKN</sequence>
<evidence type="ECO:0000313" key="4">
    <source>
        <dbReference type="EMBL" id="KAG5671400.1"/>
    </source>
</evidence>
<dbReference type="EMBL" id="JADBJN010000003">
    <property type="protein sequence ID" value="KAG5671400.1"/>
    <property type="molecule type" value="Genomic_DNA"/>
</dbReference>
<proteinExistence type="predicted"/>
<evidence type="ECO:0000256" key="1">
    <source>
        <dbReference type="ARBA" id="ARBA00004496"/>
    </source>
</evidence>
<dbReference type="PANTHER" id="PTHR18914:SF33">
    <property type="entry name" value="RE47911P-RELATED"/>
    <property type="match status" value="1"/>
</dbReference>
<dbReference type="Pfam" id="PF05482">
    <property type="entry name" value="Serendipity_A"/>
    <property type="match status" value="1"/>
</dbReference>
<dbReference type="OrthoDB" id="6342160at2759"/>
<dbReference type="GO" id="GO:0007349">
    <property type="term" value="P:cellularization"/>
    <property type="evidence" value="ECO:0007669"/>
    <property type="project" value="InterPro"/>
</dbReference>
<comment type="subcellular location">
    <subcellularLocation>
        <location evidence="1">Cytoplasm</location>
    </subcellularLocation>
</comment>
<feature type="coiled-coil region" evidence="3">
    <location>
        <begin position="466"/>
        <end position="493"/>
    </location>
</feature>
<dbReference type="GO" id="GO:0016477">
    <property type="term" value="P:cell migration"/>
    <property type="evidence" value="ECO:0007669"/>
    <property type="project" value="TreeGrafter"/>
</dbReference>
<evidence type="ECO:0000313" key="5">
    <source>
        <dbReference type="Proteomes" id="UP001107558"/>
    </source>
</evidence>
<organism evidence="4 5">
    <name type="scientific">Polypedilum vanderplanki</name>
    <name type="common">Sleeping chironomid midge</name>
    <dbReference type="NCBI Taxonomy" id="319348"/>
    <lineage>
        <taxon>Eukaryota</taxon>
        <taxon>Metazoa</taxon>
        <taxon>Ecdysozoa</taxon>
        <taxon>Arthropoda</taxon>
        <taxon>Hexapoda</taxon>
        <taxon>Insecta</taxon>
        <taxon>Pterygota</taxon>
        <taxon>Neoptera</taxon>
        <taxon>Endopterygota</taxon>
        <taxon>Diptera</taxon>
        <taxon>Nematocera</taxon>
        <taxon>Chironomoidea</taxon>
        <taxon>Chironomidae</taxon>
        <taxon>Chironominae</taxon>
        <taxon>Polypedilum</taxon>
        <taxon>Polypedilum</taxon>
    </lineage>
</organism>
<dbReference type="Proteomes" id="UP001107558">
    <property type="component" value="Chromosome 3"/>
</dbReference>
<dbReference type="GO" id="GO:0098609">
    <property type="term" value="P:cell-cell adhesion"/>
    <property type="evidence" value="ECO:0007669"/>
    <property type="project" value="TreeGrafter"/>
</dbReference>
<dbReference type="GO" id="GO:0008013">
    <property type="term" value="F:beta-catenin binding"/>
    <property type="evidence" value="ECO:0007669"/>
    <property type="project" value="TreeGrafter"/>
</dbReference>
<evidence type="ECO:0000256" key="2">
    <source>
        <dbReference type="ARBA" id="ARBA00022490"/>
    </source>
</evidence>
<keyword evidence="3" id="KW-0175">Coiled coil</keyword>
<reference evidence="4" key="1">
    <citation type="submission" date="2021-03" db="EMBL/GenBank/DDBJ databases">
        <title>Chromosome level genome of the anhydrobiotic midge Polypedilum vanderplanki.</title>
        <authorList>
            <person name="Yoshida Y."/>
            <person name="Kikawada T."/>
            <person name="Gusev O."/>
        </authorList>
    </citation>
    <scope>NUCLEOTIDE SEQUENCE</scope>
    <source>
        <strain evidence="4">NIAS01</strain>
        <tissue evidence="4">Whole body or cell culture</tissue>
    </source>
</reference>